<dbReference type="EMBL" id="CM016762">
    <property type="protein sequence ID" value="TMS40237.1"/>
    <property type="molecule type" value="Genomic_DNA"/>
</dbReference>
<accession>A0A4U8VA23</accession>
<gene>
    <name evidence="2" type="ORF">L596_006636</name>
</gene>
<dbReference type="Proteomes" id="UP000298663">
    <property type="component" value="Chromosome X"/>
</dbReference>
<feature type="region of interest" description="Disordered" evidence="1">
    <location>
        <begin position="28"/>
        <end position="54"/>
    </location>
</feature>
<protein>
    <submittedName>
        <fullName evidence="2">Uncharacterized protein</fullName>
    </submittedName>
</protein>
<organism evidence="2 3">
    <name type="scientific">Steinernema carpocapsae</name>
    <name type="common">Entomopathogenic nematode</name>
    <dbReference type="NCBI Taxonomy" id="34508"/>
    <lineage>
        <taxon>Eukaryota</taxon>
        <taxon>Metazoa</taxon>
        <taxon>Ecdysozoa</taxon>
        <taxon>Nematoda</taxon>
        <taxon>Chromadorea</taxon>
        <taxon>Rhabditida</taxon>
        <taxon>Tylenchina</taxon>
        <taxon>Panagrolaimomorpha</taxon>
        <taxon>Strongyloidoidea</taxon>
        <taxon>Steinernematidae</taxon>
        <taxon>Steinernema</taxon>
    </lineage>
</organism>
<proteinExistence type="predicted"/>
<dbReference type="AlphaFoldDB" id="A0A4U8VA23"/>
<feature type="compositionally biased region" description="Polar residues" evidence="1">
    <location>
        <begin position="217"/>
        <end position="235"/>
    </location>
</feature>
<keyword evidence="3" id="KW-1185">Reference proteome</keyword>
<reference evidence="2 3" key="2">
    <citation type="journal article" date="2019" name="G3 (Bethesda)">
        <title>Hybrid Assembly of the Genome of the Entomopathogenic Nematode Steinernema carpocapsae Identifies the X-Chromosome.</title>
        <authorList>
            <person name="Serra L."/>
            <person name="Macchietto M."/>
            <person name="Macias-Munoz A."/>
            <person name="McGill C.J."/>
            <person name="Rodriguez I.M."/>
            <person name="Rodriguez B."/>
            <person name="Murad R."/>
            <person name="Mortazavi A."/>
        </authorList>
    </citation>
    <scope>NUCLEOTIDE SEQUENCE [LARGE SCALE GENOMIC DNA]</scope>
    <source>
        <strain evidence="2 3">ALL</strain>
    </source>
</reference>
<evidence type="ECO:0000313" key="3">
    <source>
        <dbReference type="Proteomes" id="UP000298663"/>
    </source>
</evidence>
<name>A0A4U8VA23_STECR</name>
<evidence type="ECO:0000256" key="1">
    <source>
        <dbReference type="SAM" id="MobiDB-lite"/>
    </source>
</evidence>
<sequence>MRRQGTRTKSAITRASTVLGHARYFDTASGTQQNGYNENRSIPESSYMSSDVTNPDLSQLLHLNKEAQPPNPPVTASNHPVSLVSTPALSTGLQTPIAITHTVARGSQVAQQPYPSTNQLVISTQHHSEQTDRSDSSVGPINPANVFSEAEPVRTTTGLGHVERSMYAAHRRHAQAPIVSQSACDSSSMTRSGMSQLLSELAANPLQNLQMPVAIQPNSHQSTPSLPSNTSQNPLASALGRDLPQAAPLESRELTVPIQSSYQHPARAISAVGQRNPDFDLRYAQPIRASTVLGNARSSGTAWGRQVDGLGSLAPNPHPSNEQISRLLGLIAGNGLPNPLQAPSNQSDALQSIHHQQNSLIHSMLPAYAAAHNQAAHMMTAGQGAYVGMANFLNPIPGIPATLTSQWNPWLMSHAQHGMSNTPSTPYSQSNRQNPSVSHPFDPFA</sequence>
<feature type="region of interest" description="Disordered" evidence="1">
    <location>
        <begin position="123"/>
        <end position="154"/>
    </location>
</feature>
<evidence type="ECO:0000313" key="2">
    <source>
        <dbReference type="EMBL" id="TMS40237.1"/>
    </source>
</evidence>
<feature type="region of interest" description="Disordered" evidence="1">
    <location>
        <begin position="414"/>
        <end position="445"/>
    </location>
</feature>
<feature type="region of interest" description="Disordered" evidence="1">
    <location>
        <begin position="217"/>
        <end position="237"/>
    </location>
</feature>
<feature type="compositionally biased region" description="Basic and acidic residues" evidence="1">
    <location>
        <begin position="126"/>
        <end position="135"/>
    </location>
</feature>
<reference evidence="2 3" key="1">
    <citation type="journal article" date="2015" name="Genome Biol.">
        <title>Comparative genomics of Steinernema reveals deeply conserved gene regulatory networks.</title>
        <authorList>
            <person name="Dillman A.R."/>
            <person name="Macchietto M."/>
            <person name="Porter C.F."/>
            <person name="Rogers A."/>
            <person name="Williams B."/>
            <person name="Antoshechkin I."/>
            <person name="Lee M.M."/>
            <person name="Goodwin Z."/>
            <person name="Lu X."/>
            <person name="Lewis E.E."/>
            <person name="Goodrich-Blair H."/>
            <person name="Stock S.P."/>
            <person name="Adams B.J."/>
            <person name="Sternberg P.W."/>
            <person name="Mortazavi A."/>
        </authorList>
    </citation>
    <scope>NUCLEOTIDE SEQUENCE [LARGE SCALE GENOMIC DNA]</scope>
    <source>
        <strain evidence="2 3">ALL</strain>
    </source>
</reference>
<feature type="compositionally biased region" description="Polar residues" evidence="1">
    <location>
        <begin position="418"/>
        <end position="437"/>
    </location>
</feature>